<sequence length="153" mass="16273">MVSRNCPMGAAGRGEGGRRMKGTVCVLAMILVFAGACFGLSFPDGQRQLGEAVLGSLTVKDGAVVVNVASGGCTARESFKVHVEKSEGTEGDIPHYILTFERIAADDCKAFLPEGVDLVFDLEKDLGLSGRYTLSVANRVRPGKKTTIIRRIP</sequence>
<reference evidence="1" key="1">
    <citation type="submission" date="2019-08" db="EMBL/GenBank/DDBJ databases">
        <authorList>
            <person name="Kucharzyk K."/>
            <person name="Murdoch R.W."/>
            <person name="Higgins S."/>
            <person name="Loffler F."/>
        </authorList>
    </citation>
    <scope>NUCLEOTIDE SEQUENCE</scope>
</reference>
<accession>A0A644X051</accession>
<organism evidence="1">
    <name type="scientific">bioreactor metagenome</name>
    <dbReference type="NCBI Taxonomy" id="1076179"/>
    <lineage>
        <taxon>unclassified sequences</taxon>
        <taxon>metagenomes</taxon>
        <taxon>ecological metagenomes</taxon>
    </lineage>
</organism>
<proteinExistence type="predicted"/>
<name>A0A644X051_9ZZZZ</name>
<comment type="caution">
    <text evidence="1">The sequence shown here is derived from an EMBL/GenBank/DDBJ whole genome shotgun (WGS) entry which is preliminary data.</text>
</comment>
<evidence type="ECO:0000313" key="1">
    <source>
        <dbReference type="EMBL" id="MPM09327.1"/>
    </source>
</evidence>
<gene>
    <name evidence="1" type="ORF">SDC9_55643</name>
</gene>
<dbReference type="EMBL" id="VSSQ01001556">
    <property type="protein sequence ID" value="MPM09327.1"/>
    <property type="molecule type" value="Genomic_DNA"/>
</dbReference>
<protein>
    <submittedName>
        <fullName evidence="1">Uncharacterized protein</fullName>
    </submittedName>
</protein>
<dbReference type="AlphaFoldDB" id="A0A644X051"/>